<dbReference type="OrthoDB" id="2596477at2759"/>
<sequence length="74" mass="8435">MSSKQDDPSSESASRHITTVVTPSVDPKQIAFEIYINERWGHGQTMKDWPKEYPVFWEGAGPIGLGRERDERDS</sequence>
<evidence type="ECO:0000313" key="1">
    <source>
        <dbReference type="EMBL" id="OCF48566.1"/>
    </source>
</evidence>
<dbReference type="RefSeq" id="XP_019009785.1">
    <property type="nucleotide sequence ID" value="XM_019157067.1"/>
</dbReference>
<dbReference type="EMBL" id="KI894013">
    <property type="protein sequence ID" value="OCF48566.1"/>
    <property type="molecule type" value="Genomic_DNA"/>
</dbReference>
<reference evidence="1" key="1">
    <citation type="submission" date="2013-07" db="EMBL/GenBank/DDBJ databases">
        <title>The Genome Sequence of Cryptococcus pinus CBS10737.</title>
        <authorList>
            <consortium name="The Broad Institute Genome Sequencing Platform"/>
            <person name="Cuomo C."/>
            <person name="Litvintseva A."/>
            <person name="Chen Y."/>
            <person name="Heitman J."/>
            <person name="Sun S."/>
            <person name="Springer D."/>
            <person name="Dromer F."/>
            <person name="Young S.K."/>
            <person name="Zeng Q."/>
            <person name="Gargeya S."/>
            <person name="Fitzgerald M."/>
            <person name="Abouelleil A."/>
            <person name="Alvarado L."/>
            <person name="Berlin A.M."/>
            <person name="Chapman S.B."/>
            <person name="Dewar J."/>
            <person name="Goldberg J."/>
            <person name="Griggs A."/>
            <person name="Gujja S."/>
            <person name="Hansen M."/>
            <person name="Howarth C."/>
            <person name="Imamovic A."/>
            <person name="Larimer J."/>
            <person name="McCowan C."/>
            <person name="Murphy C."/>
            <person name="Pearson M."/>
            <person name="Priest M."/>
            <person name="Roberts A."/>
            <person name="Saif S."/>
            <person name="Shea T."/>
            <person name="Sykes S."/>
            <person name="Wortman J."/>
            <person name="Nusbaum C."/>
            <person name="Birren B."/>
        </authorList>
    </citation>
    <scope>NUCLEOTIDE SEQUENCE [LARGE SCALE GENOMIC DNA]</scope>
    <source>
        <strain evidence="1">CBS 10737</strain>
    </source>
</reference>
<evidence type="ECO:0000313" key="3">
    <source>
        <dbReference type="Proteomes" id="UP000094020"/>
    </source>
</evidence>
<dbReference type="Proteomes" id="UP000094020">
    <property type="component" value="Chromosome 10"/>
</dbReference>
<accession>A0A1B9HZ72</accession>
<protein>
    <submittedName>
        <fullName evidence="1">Uncharacterized protein</fullName>
    </submittedName>
</protein>
<organism evidence="1">
    <name type="scientific">Kwoniella pini CBS 10737</name>
    <dbReference type="NCBI Taxonomy" id="1296096"/>
    <lineage>
        <taxon>Eukaryota</taxon>
        <taxon>Fungi</taxon>
        <taxon>Dikarya</taxon>
        <taxon>Basidiomycota</taxon>
        <taxon>Agaricomycotina</taxon>
        <taxon>Tremellomycetes</taxon>
        <taxon>Tremellales</taxon>
        <taxon>Cryptococcaceae</taxon>
        <taxon>Kwoniella</taxon>
    </lineage>
</organism>
<reference evidence="2" key="2">
    <citation type="submission" date="2013-07" db="EMBL/GenBank/DDBJ databases">
        <authorList>
            <consortium name="The Broad Institute Genome Sequencing Platform"/>
            <person name="Cuomo C."/>
            <person name="Litvintseva A."/>
            <person name="Chen Y."/>
            <person name="Heitman J."/>
            <person name="Sun S."/>
            <person name="Springer D."/>
            <person name="Dromer F."/>
            <person name="Young S.K."/>
            <person name="Zeng Q."/>
            <person name="Gargeya S."/>
            <person name="Fitzgerald M."/>
            <person name="Abouelleil A."/>
            <person name="Alvarado L."/>
            <person name="Berlin A.M."/>
            <person name="Chapman S.B."/>
            <person name="Dewar J."/>
            <person name="Goldberg J."/>
            <person name="Griggs A."/>
            <person name="Gujja S."/>
            <person name="Hansen M."/>
            <person name="Howarth C."/>
            <person name="Imamovic A."/>
            <person name="Larimer J."/>
            <person name="McCowan C."/>
            <person name="Murphy C."/>
            <person name="Pearson M."/>
            <person name="Priest M."/>
            <person name="Roberts A."/>
            <person name="Saif S."/>
            <person name="Shea T."/>
            <person name="Sykes S."/>
            <person name="Wortman J."/>
            <person name="Nusbaum C."/>
            <person name="Birren B."/>
        </authorList>
    </citation>
    <scope>NUCLEOTIDE SEQUENCE</scope>
    <source>
        <strain evidence="2">CBS 10737</strain>
    </source>
</reference>
<name>A0A1B9HZ72_9TREE</name>
<reference evidence="1" key="3">
    <citation type="submission" date="2016-07" db="EMBL/GenBank/DDBJ databases">
        <title>Evolution of pathogenesis and genome organization in the Tremellales.</title>
        <authorList>
            <person name="Cuomo C."/>
            <person name="Litvintseva A."/>
            <person name="Heitman J."/>
            <person name="Chen Y."/>
            <person name="Sun S."/>
            <person name="Springer D."/>
            <person name="Dromer F."/>
            <person name="Young S."/>
            <person name="Zeng Q."/>
            <person name="Chapman S."/>
            <person name="Gujja S."/>
            <person name="Saif S."/>
            <person name="Birren B."/>
        </authorList>
    </citation>
    <scope>NUCLEOTIDE SEQUENCE</scope>
    <source>
        <strain evidence="1">CBS 10737</strain>
    </source>
</reference>
<dbReference type="EMBL" id="CP144528">
    <property type="protein sequence ID" value="WWC73145.1"/>
    <property type="molecule type" value="Genomic_DNA"/>
</dbReference>
<evidence type="ECO:0000313" key="2">
    <source>
        <dbReference type="EMBL" id="WWC73145.1"/>
    </source>
</evidence>
<gene>
    <name evidence="1" type="ORF">I206_05345</name>
    <name evidence="2" type="ORF">I206_107111</name>
</gene>
<dbReference type="KEGG" id="kpin:30173714"/>
<proteinExistence type="predicted"/>
<keyword evidence="3" id="KW-1185">Reference proteome</keyword>
<reference evidence="2" key="4">
    <citation type="submission" date="2024-02" db="EMBL/GenBank/DDBJ databases">
        <title>Comparative genomics of Cryptococcus and Kwoniella reveals pathogenesis evolution and contrasting modes of karyotype evolution via chromosome fusion or intercentromeric recombination.</title>
        <authorList>
            <person name="Coelho M.A."/>
            <person name="David-Palma M."/>
            <person name="Shea T."/>
            <person name="Bowers K."/>
            <person name="McGinley-Smith S."/>
            <person name="Mohammad A.W."/>
            <person name="Gnirke A."/>
            <person name="Yurkov A.M."/>
            <person name="Nowrousian M."/>
            <person name="Sun S."/>
            <person name="Cuomo C.A."/>
            <person name="Heitman J."/>
        </authorList>
    </citation>
    <scope>NUCLEOTIDE SEQUENCE</scope>
    <source>
        <strain evidence="2">CBS 10737</strain>
    </source>
</reference>
<dbReference type="AlphaFoldDB" id="A0A1B9HZ72"/>
<dbReference type="GeneID" id="30173714"/>